<reference evidence="1" key="1">
    <citation type="journal article" date="2023" name="GigaByte">
        <title>Genome assembly of the bearded iris, Iris pallida Lam.</title>
        <authorList>
            <person name="Bruccoleri R.E."/>
            <person name="Oakeley E.J."/>
            <person name="Faust A.M.E."/>
            <person name="Altorfer M."/>
            <person name="Dessus-Babus S."/>
            <person name="Burckhardt D."/>
            <person name="Oertli M."/>
            <person name="Naumann U."/>
            <person name="Petersen F."/>
            <person name="Wong J."/>
        </authorList>
    </citation>
    <scope>NUCLEOTIDE SEQUENCE</scope>
    <source>
        <strain evidence="1">GSM-AAB239-AS_SAM_17_03QT</strain>
    </source>
</reference>
<evidence type="ECO:0000313" key="2">
    <source>
        <dbReference type="Proteomes" id="UP001140949"/>
    </source>
</evidence>
<comment type="caution">
    <text evidence="1">The sequence shown here is derived from an EMBL/GenBank/DDBJ whole genome shotgun (WGS) entry which is preliminary data.</text>
</comment>
<reference evidence="1" key="2">
    <citation type="submission" date="2023-04" db="EMBL/GenBank/DDBJ databases">
        <authorList>
            <person name="Bruccoleri R.E."/>
            <person name="Oakeley E.J."/>
            <person name="Faust A.-M."/>
            <person name="Dessus-Babus S."/>
            <person name="Altorfer M."/>
            <person name="Burckhardt D."/>
            <person name="Oertli M."/>
            <person name="Naumann U."/>
            <person name="Petersen F."/>
            <person name="Wong J."/>
        </authorList>
    </citation>
    <scope>NUCLEOTIDE SEQUENCE</scope>
    <source>
        <strain evidence="1">GSM-AAB239-AS_SAM_17_03QT</strain>
        <tissue evidence="1">Leaf</tissue>
    </source>
</reference>
<dbReference type="EMBL" id="JANAVB010007399">
    <property type="protein sequence ID" value="KAJ6842941.1"/>
    <property type="molecule type" value="Genomic_DNA"/>
</dbReference>
<gene>
    <name evidence="1" type="ORF">M6B38_299350</name>
</gene>
<evidence type="ECO:0000313" key="1">
    <source>
        <dbReference type="EMBL" id="KAJ6842941.1"/>
    </source>
</evidence>
<keyword evidence="2" id="KW-1185">Reference proteome</keyword>
<organism evidence="1 2">
    <name type="scientific">Iris pallida</name>
    <name type="common">Sweet iris</name>
    <dbReference type="NCBI Taxonomy" id="29817"/>
    <lineage>
        <taxon>Eukaryota</taxon>
        <taxon>Viridiplantae</taxon>
        <taxon>Streptophyta</taxon>
        <taxon>Embryophyta</taxon>
        <taxon>Tracheophyta</taxon>
        <taxon>Spermatophyta</taxon>
        <taxon>Magnoliopsida</taxon>
        <taxon>Liliopsida</taxon>
        <taxon>Asparagales</taxon>
        <taxon>Iridaceae</taxon>
        <taxon>Iridoideae</taxon>
        <taxon>Irideae</taxon>
        <taxon>Iris</taxon>
    </lineage>
</organism>
<dbReference type="AlphaFoldDB" id="A0AAX6HQJ4"/>
<name>A0AAX6HQJ4_IRIPA</name>
<proteinExistence type="predicted"/>
<accession>A0AAX6HQJ4</accession>
<protein>
    <submittedName>
        <fullName evidence="1">Sec-independent protein translocase protein TATB, chloroplastic isoform X3</fullName>
    </submittedName>
</protein>
<dbReference type="Proteomes" id="UP001140949">
    <property type="component" value="Unassembled WGS sequence"/>
</dbReference>
<sequence length="111" mass="12379">MMAAAANLSPTTTAPFCCCHSQTRQPPTLLLLLSLRDHHSNLLLLLLSPSPDGFLSSLSLSLQFPVKLLSKRRGNEAVEEEDWYMLHCLELELRKLWSSVSSLCWSSAPKV</sequence>